<sequence length="121" mass="14541">MINLKRAYEKPSIEDGIRILVDRIWPRGISKQDLQIDKWWKEVAPTTELRKWFQHDPGKFTEFKVKYMEELKSEGTQKASLKELKKFVKEQKSRPITFIYAVKNQEYNHAIILKEIVEMED</sequence>
<comment type="caution">
    <text evidence="1">The sequence shown here is derived from an EMBL/GenBank/DDBJ whole genome shotgun (WGS) entry which is preliminary data.</text>
</comment>
<reference evidence="1 2" key="1">
    <citation type="submission" date="2023-07" db="EMBL/GenBank/DDBJ databases">
        <title>Genomic Encyclopedia of Type Strains, Phase IV (KMG-IV): sequencing the most valuable type-strain genomes for metagenomic binning, comparative biology and taxonomic classification.</title>
        <authorList>
            <person name="Goeker M."/>
        </authorList>
    </citation>
    <scope>NUCLEOTIDE SEQUENCE [LARGE SCALE GENOMIC DNA]</scope>
    <source>
        <strain evidence="1 2">DSM 17723</strain>
    </source>
</reference>
<dbReference type="PANTHER" id="PTHR36849">
    <property type="entry name" value="CYTOPLASMIC PROTEIN-RELATED"/>
    <property type="match status" value="1"/>
</dbReference>
<keyword evidence="2" id="KW-1185">Reference proteome</keyword>
<dbReference type="PANTHER" id="PTHR36849:SF1">
    <property type="entry name" value="CYTOPLASMIC PROTEIN"/>
    <property type="match status" value="1"/>
</dbReference>
<protein>
    <submittedName>
        <fullName evidence="1">Uncharacterized protein YeaO (DUF488 family)</fullName>
    </submittedName>
</protein>
<evidence type="ECO:0000313" key="2">
    <source>
        <dbReference type="Proteomes" id="UP001232245"/>
    </source>
</evidence>
<organism evidence="1 2">
    <name type="scientific">Metabacillus niabensis</name>
    <dbReference type="NCBI Taxonomy" id="324854"/>
    <lineage>
        <taxon>Bacteria</taxon>
        <taxon>Bacillati</taxon>
        <taxon>Bacillota</taxon>
        <taxon>Bacilli</taxon>
        <taxon>Bacillales</taxon>
        <taxon>Bacillaceae</taxon>
        <taxon>Metabacillus</taxon>
    </lineage>
</organism>
<dbReference type="Pfam" id="PF22752">
    <property type="entry name" value="DUF488-N3i"/>
    <property type="match status" value="1"/>
</dbReference>
<dbReference type="EMBL" id="JAUSTZ010000016">
    <property type="protein sequence ID" value="MDQ0228187.1"/>
    <property type="molecule type" value="Genomic_DNA"/>
</dbReference>
<dbReference type="Proteomes" id="UP001232245">
    <property type="component" value="Unassembled WGS sequence"/>
</dbReference>
<accession>A0ABT9Z8N6</accession>
<dbReference type="InterPro" id="IPR052552">
    <property type="entry name" value="YeaO-like"/>
</dbReference>
<gene>
    <name evidence="1" type="ORF">J2S02_004567</name>
</gene>
<name>A0ABT9Z8N6_9BACI</name>
<evidence type="ECO:0000313" key="1">
    <source>
        <dbReference type="EMBL" id="MDQ0228187.1"/>
    </source>
</evidence>
<proteinExistence type="predicted"/>
<dbReference type="RefSeq" id="WP_095300405.1">
    <property type="nucleotide sequence ID" value="NZ_CADEPK010000367.1"/>
</dbReference>